<comment type="caution">
    <text evidence="3">The sequence shown here is derived from an EMBL/GenBank/DDBJ whole genome shotgun (WGS) entry which is preliminary data.</text>
</comment>
<evidence type="ECO:0000313" key="3">
    <source>
        <dbReference type="EMBL" id="GIH86577.1"/>
    </source>
</evidence>
<feature type="transmembrane region" description="Helical" evidence="2">
    <location>
        <begin position="136"/>
        <end position="155"/>
    </location>
</feature>
<feature type="transmembrane region" description="Helical" evidence="2">
    <location>
        <begin position="80"/>
        <end position="98"/>
    </location>
</feature>
<reference evidence="3" key="1">
    <citation type="submission" date="2021-01" db="EMBL/GenBank/DDBJ databases">
        <title>Whole genome shotgun sequence of Planobispora rosea NBRC 15558.</title>
        <authorList>
            <person name="Komaki H."/>
            <person name="Tamura T."/>
        </authorList>
    </citation>
    <scope>NUCLEOTIDE SEQUENCE</scope>
    <source>
        <strain evidence="3">NBRC 15558</strain>
    </source>
</reference>
<keyword evidence="2" id="KW-1133">Transmembrane helix</keyword>
<name>A0A8J3S607_PLARO</name>
<evidence type="ECO:0000313" key="4">
    <source>
        <dbReference type="Proteomes" id="UP000655044"/>
    </source>
</evidence>
<keyword evidence="2" id="KW-0812">Transmembrane</keyword>
<keyword evidence="4" id="KW-1185">Reference proteome</keyword>
<evidence type="ECO:0000256" key="1">
    <source>
        <dbReference type="SAM" id="MobiDB-lite"/>
    </source>
</evidence>
<sequence length="160" mass="17380">MAAMKISPEAEQAPGTRDAARTSGPRGAERARRTRAPGWITWSLRSTATLHLLGVLGQAMLAGLFVTGDVDLLRWHRDNGGFTAGMLFCQLVAAILLWRPGRGPAWPAWATAALTVAETIQVFLGQERILVGHFPLGVTVFGASAVLTWWVWYGLRTEEA</sequence>
<keyword evidence="2" id="KW-0472">Membrane</keyword>
<protein>
    <submittedName>
        <fullName evidence="3">Uncharacterized protein</fullName>
    </submittedName>
</protein>
<dbReference type="AlphaFoldDB" id="A0A8J3S607"/>
<evidence type="ECO:0000256" key="2">
    <source>
        <dbReference type="SAM" id="Phobius"/>
    </source>
</evidence>
<feature type="region of interest" description="Disordered" evidence="1">
    <location>
        <begin position="1"/>
        <end position="33"/>
    </location>
</feature>
<accession>A0A8J3S607</accession>
<feature type="transmembrane region" description="Helical" evidence="2">
    <location>
        <begin position="104"/>
        <end position="124"/>
    </location>
</feature>
<dbReference type="Proteomes" id="UP000655044">
    <property type="component" value="Unassembled WGS sequence"/>
</dbReference>
<feature type="transmembrane region" description="Helical" evidence="2">
    <location>
        <begin position="48"/>
        <end position="68"/>
    </location>
</feature>
<dbReference type="EMBL" id="BOOI01000047">
    <property type="protein sequence ID" value="GIH86577.1"/>
    <property type="molecule type" value="Genomic_DNA"/>
</dbReference>
<gene>
    <name evidence="3" type="ORF">Pro02_49850</name>
</gene>
<organism evidence="3 4">
    <name type="scientific">Planobispora rosea</name>
    <dbReference type="NCBI Taxonomy" id="35762"/>
    <lineage>
        <taxon>Bacteria</taxon>
        <taxon>Bacillati</taxon>
        <taxon>Actinomycetota</taxon>
        <taxon>Actinomycetes</taxon>
        <taxon>Streptosporangiales</taxon>
        <taxon>Streptosporangiaceae</taxon>
        <taxon>Planobispora</taxon>
    </lineage>
</organism>
<proteinExistence type="predicted"/>